<keyword evidence="2" id="KW-1185">Reference proteome</keyword>
<dbReference type="SUPFAM" id="SSF102198">
    <property type="entry name" value="Putative cyclase"/>
    <property type="match status" value="1"/>
</dbReference>
<dbReference type="GO" id="GO:0004061">
    <property type="term" value="F:arylformamidase activity"/>
    <property type="evidence" value="ECO:0007669"/>
    <property type="project" value="InterPro"/>
</dbReference>
<dbReference type="Gene3D" id="3.50.30.50">
    <property type="entry name" value="Putative cyclase"/>
    <property type="match status" value="1"/>
</dbReference>
<evidence type="ECO:0000313" key="1">
    <source>
        <dbReference type="EMBL" id="QHT69011.1"/>
    </source>
</evidence>
<reference evidence="1 2" key="1">
    <citation type="submission" date="2020-01" db="EMBL/GenBank/DDBJ databases">
        <authorList>
            <person name="Kim M.K."/>
        </authorList>
    </citation>
    <scope>NUCLEOTIDE SEQUENCE [LARGE SCALE GENOMIC DNA]</scope>
    <source>
        <strain evidence="1 2">172606-1</strain>
    </source>
</reference>
<dbReference type="Proteomes" id="UP000480178">
    <property type="component" value="Chromosome"/>
</dbReference>
<organism evidence="1 2">
    <name type="scientific">Rhodocytophaga rosea</name>
    <dbReference type="NCBI Taxonomy" id="2704465"/>
    <lineage>
        <taxon>Bacteria</taxon>
        <taxon>Pseudomonadati</taxon>
        <taxon>Bacteroidota</taxon>
        <taxon>Cytophagia</taxon>
        <taxon>Cytophagales</taxon>
        <taxon>Rhodocytophagaceae</taxon>
        <taxon>Rhodocytophaga</taxon>
    </lineage>
</organism>
<dbReference type="GO" id="GO:0019441">
    <property type="term" value="P:L-tryptophan catabolic process to kynurenine"/>
    <property type="evidence" value="ECO:0007669"/>
    <property type="project" value="InterPro"/>
</dbReference>
<dbReference type="KEGG" id="rhoz:GXP67_21350"/>
<name>A0A6C0GLQ1_9BACT</name>
<evidence type="ECO:0000313" key="2">
    <source>
        <dbReference type="Proteomes" id="UP000480178"/>
    </source>
</evidence>
<gene>
    <name evidence="1" type="ORF">GXP67_21350</name>
</gene>
<dbReference type="Pfam" id="PF04199">
    <property type="entry name" value="Cyclase"/>
    <property type="match status" value="1"/>
</dbReference>
<dbReference type="AlphaFoldDB" id="A0A6C0GLQ1"/>
<sequence length="253" mass="28000">MIFTFSHLETQYSFDISKPIDISLPLRNGNNNPSCYYADPVEFETIRAGNFIGSVAEGGPVNHKKVFVTPHGNGTHTECFGHISADPAGTINKCLTHFFFIALLVSISPHTVINGDQVITLTSFQQKAASFATEAVIIRTLPNDTSKRQRQYSGANPPYLEPALCDFFAQHHVKHLIVDVPSVDKEIDGGLLAAHKAFWQFPEKIRTDSTITELAFVPDIIADGIYLLNLQICSFELDVSPSKPILYPLQKLI</sequence>
<proteinExistence type="predicted"/>
<dbReference type="EMBL" id="CP048222">
    <property type="protein sequence ID" value="QHT69011.1"/>
    <property type="molecule type" value="Genomic_DNA"/>
</dbReference>
<accession>A0A6C0GLQ1</accession>
<dbReference type="RefSeq" id="WP_162445006.1">
    <property type="nucleotide sequence ID" value="NZ_CP048222.1"/>
</dbReference>
<dbReference type="InterPro" id="IPR007325">
    <property type="entry name" value="KFase/CYL"/>
</dbReference>
<dbReference type="InterPro" id="IPR037175">
    <property type="entry name" value="KFase_sf"/>
</dbReference>
<protein>
    <submittedName>
        <fullName evidence="1">Cyclase family protein</fullName>
    </submittedName>
</protein>